<organism evidence="1 2">
    <name type="scientific">Pisum sativum</name>
    <name type="common">Garden pea</name>
    <name type="synonym">Lathyrus oleraceus</name>
    <dbReference type="NCBI Taxonomy" id="3888"/>
    <lineage>
        <taxon>Eukaryota</taxon>
        <taxon>Viridiplantae</taxon>
        <taxon>Streptophyta</taxon>
        <taxon>Embryophyta</taxon>
        <taxon>Tracheophyta</taxon>
        <taxon>Spermatophyta</taxon>
        <taxon>Magnoliopsida</taxon>
        <taxon>eudicotyledons</taxon>
        <taxon>Gunneridae</taxon>
        <taxon>Pentapetalae</taxon>
        <taxon>rosids</taxon>
        <taxon>fabids</taxon>
        <taxon>Fabales</taxon>
        <taxon>Fabaceae</taxon>
        <taxon>Papilionoideae</taxon>
        <taxon>50 kb inversion clade</taxon>
        <taxon>NPAAA clade</taxon>
        <taxon>Hologalegina</taxon>
        <taxon>IRL clade</taxon>
        <taxon>Fabeae</taxon>
        <taxon>Lathyrus</taxon>
    </lineage>
</organism>
<dbReference type="SUPFAM" id="SSF54928">
    <property type="entry name" value="RNA-binding domain, RBD"/>
    <property type="match status" value="1"/>
</dbReference>
<evidence type="ECO:0008006" key="3">
    <source>
        <dbReference type="Google" id="ProtNLM"/>
    </source>
</evidence>
<comment type="caution">
    <text evidence="1">The sequence shown here is derived from an EMBL/GenBank/DDBJ whole genome shotgun (WGS) entry which is preliminary data.</text>
</comment>
<dbReference type="Gramene" id="Psat01G0318000-T1">
    <property type="protein sequence ID" value="KAI5444800.1"/>
    <property type="gene ID" value="KIW84_013180"/>
</dbReference>
<dbReference type="GO" id="GO:0003676">
    <property type="term" value="F:nucleic acid binding"/>
    <property type="evidence" value="ECO:0007669"/>
    <property type="project" value="InterPro"/>
</dbReference>
<dbReference type="EMBL" id="JAMSHJ010000001">
    <property type="protein sequence ID" value="KAI5444800.1"/>
    <property type="molecule type" value="Genomic_DNA"/>
</dbReference>
<evidence type="ECO:0000313" key="1">
    <source>
        <dbReference type="EMBL" id="KAI5444800.1"/>
    </source>
</evidence>
<dbReference type="AlphaFoldDB" id="A0A9D5BJN4"/>
<reference evidence="1 2" key="1">
    <citation type="journal article" date="2022" name="Nat. Genet.">
        <title>Improved pea reference genome and pan-genome highlight genomic features and evolutionary characteristics.</title>
        <authorList>
            <person name="Yang T."/>
            <person name="Liu R."/>
            <person name="Luo Y."/>
            <person name="Hu S."/>
            <person name="Wang D."/>
            <person name="Wang C."/>
            <person name="Pandey M.K."/>
            <person name="Ge S."/>
            <person name="Xu Q."/>
            <person name="Li N."/>
            <person name="Li G."/>
            <person name="Huang Y."/>
            <person name="Saxena R.K."/>
            <person name="Ji Y."/>
            <person name="Li M."/>
            <person name="Yan X."/>
            <person name="He Y."/>
            <person name="Liu Y."/>
            <person name="Wang X."/>
            <person name="Xiang C."/>
            <person name="Varshney R.K."/>
            <person name="Ding H."/>
            <person name="Gao S."/>
            <person name="Zong X."/>
        </authorList>
    </citation>
    <scope>NUCLEOTIDE SEQUENCE [LARGE SCALE GENOMIC DNA]</scope>
    <source>
        <strain evidence="1 2">cv. Zhongwan 6</strain>
    </source>
</reference>
<dbReference type="InterPro" id="IPR035979">
    <property type="entry name" value="RBD_domain_sf"/>
</dbReference>
<evidence type="ECO:0000313" key="2">
    <source>
        <dbReference type="Proteomes" id="UP001058974"/>
    </source>
</evidence>
<protein>
    <recommendedName>
        <fullName evidence="3">RRM domain-containing protein</fullName>
    </recommendedName>
</protein>
<accession>A0A9D5BJN4</accession>
<keyword evidence="2" id="KW-1185">Reference proteome</keyword>
<gene>
    <name evidence="1" type="ORF">KIW84_013180</name>
</gene>
<proteinExistence type="predicted"/>
<dbReference type="CDD" id="cd00590">
    <property type="entry name" value="RRM_SF"/>
    <property type="match status" value="1"/>
</dbReference>
<dbReference type="Proteomes" id="UP001058974">
    <property type="component" value="Chromosome 1"/>
</dbReference>
<sequence>MFEVFKEYELVMEVFIPSRRDRCGKRYGFVRFRKVVDKRIMAVKLDSIHIQGKKIFASIPRVDARAKEDKTNDWNKNRGWVNTEEKTFVGVVEKSGTTYDIQEALHVEGYFRIKSTPMGVNLCLLEEIDEGLVGEYVCCDEETDKHLKFGVVRFLIKTKYSLNLNETFNIEINRRIYRVKLVEYLHGPKRIVVPKMAREVNESEEFDSDGEDGVWDTSDDEEEVRLGMENIKVARNLIMMVDFPVMWENVIQHKMSRTRCTWVNVWDWEWLILVD</sequence>
<name>A0A9D5BJN4_PEA</name>